<dbReference type="InterPro" id="IPR052017">
    <property type="entry name" value="TSUP"/>
</dbReference>
<evidence type="ECO:0000313" key="9">
    <source>
        <dbReference type="EMBL" id="RKF07170.1"/>
    </source>
</evidence>
<reference evidence="9 10" key="1">
    <citation type="journal article" date="2018" name="Int. J. Syst. Bacteriol.">
        <title>Oceaniradius stylonemae gen. nov., sp. nov., isolated from a red alga, Stylonema cornu-cervi.</title>
        <authorList>
            <person name="Jeong S."/>
        </authorList>
    </citation>
    <scope>NUCLEOTIDE SEQUENCE [LARGE SCALE GENOMIC DNA]</scope>
    <source>
        <strain evidence="9 10">StC1</strain>
    </source>
</reference>
<keyword evidence="6 8" id="KW-1133">Transmembrane helix</keyword>
<feature type="transmembrane region" description="Helical" evidence="8">
    <location>
        <begin position="119"/>
        <end position="141"/>
    </location>
</feature>
<dbReference type="InterPro" id="IPR002781">
    <property type="entry name" value="TM_pro_TauE-like"/>
</dbReference>
<comment type="similarity">
    <text evidence="2 8">Belongs to the 4-toluene sulfonate uptake permease (TSUP) (TC 2.A.102) family.</text>
</comment>
<dbReference type="AlphaFoldDB" id="A0A3A8AHM5"/>
<comment type="subcellular location">
    <subcellularLocation>
        <location evidence="1 8">Cell membrane</location>
        <topology evidence="1 8">Multi-pass membrane protein</topology>
    </subcellularLocation>
</comment>
<feature type="transmembrane region" description="Helical" evidence="8">
    <location>
        <begin position="213"/>
        <end position="231"/>
    </location>
</feature>
<evidence type="ECO:0000256" key="2">
    <source>
        <dbReference type="ARBA" id="ARBA00009142"/>
    </source>
</evidence>
<accession>A0A3A8AHM5</accession>
<evidence type="ECO:0000256" key="3">
    <source>
        <dbReference type="ARBA" id="ARBA00022448"/>
    </source>
</evidence>
<keyword evidence="5 8" id="KW-0812">Transmembrane</keyword>
<evidence type="ECO:0000313" key="10">
    <source>
        <dbReference type="Proteomes" id="UP000246132"/>
    </source>
</evidence>
<evidence type="ECO:0000256" key="6">
    <source>
        <dbReference type="ARBA" id="ARBA00022989"/>
    </source>
</evidence>
<dbReference type="Pfam" id="PF01925">
    <property type="entry name" value="TauE"/>
    <property type="match status" value="1"/>
</dbReference>
<dbReference type="OrthoDB" id="8478323at2"/>
<organism evidence="9 10">
    <name type="scientific">Oceaniradius stylonematis</name>
    <dbReference type="NCBI Taxonomy" id="2184161"/>
    <lineage>
        <taxon>Bacteria</taxon>
        <taxon>Pseudomonadati</taxon>
        <taxon>Pseudomonadota</taxon>
        <taxon>Alphaproteobacteria</taxon>
        <taxon>Hyphomicrobiales</taxon>
        <taxon>Ahrensiaceae</taxon>
        <taxon>Oceaniradius</taxon>
    </lineage>
</organism>
<feature type="transmembrane region" description="Helical" evidence="8">
    <location>
        <begin position="92"/>
        <end position="112"/>
    </location>
</feature>
<keyword evidence="3" id="KW-0813">Transport</keyword>
<gene>
    <name evidence="9" type="ORF">DEM25_004810</name>
</gene>
<evidence type="ECO:0000256" key="7">
    <source>
        <dbReference type="ARBA" id="ARBA00023136"/>
    </source>
</evidence>
<feature type="transmembrane region" description="Helical" evidence="8">
    <location>
        <begin position="147"/>
        <end position="171"/>
    </location>
</feature>
<dbReference type="PANTHER" id="PTHR30269">
    <property type="entry name" value="TRANSMEMBRANE PROTEIN YFCA"/>
    <property type="match status" value="1"/>
</dbReference>
<feature type="transmembrane region" description="Helical" evidence="8">
    <location>
        <begin position="53"/>
        <end position="72"/>
    </location>
</feature>
<keyword evidence="4 8" id="KW-1003">Cell membrane</keyword>
<comment type="caution">
    <text evidence="9">The sequence shown here is derived from an EMBL/GenBank/DDBJ whole genome shotgun (WGS) entry which is preliminary data.</text>
</comment>
<keyword evidence="10" id="KW-1185">Reference proteome</keyword>
<evidence type="ECO:0000256" key="4">
    <source>
        <dbReference type="ARBA" id="ARBA00022475"/>
    </source>
</evidence>
<dbReference type="Proteomes" id="UP000246132">
    <property type="component" value="Unassembled WGS sequence"/>
</dbReference>
<evidence type="ECO:0000256" key="8">
    <source>
        <dbReference type="RuleBase" id="RU363041"/>
    </source>
</evidence>
<dbReference type="PANTHER" id="PTHR30269:SF37">
    <property type="entry name" value="MEMBRANE TRANSPORTER PROTEIN"/>
    <property type="match status" value="1"/>
</dbReference>
<keyword evidence="7 8" id="KW-0472">Membrane</keyword>
<name>A0A3A8AHM5_9HYPH</name>
<feature type="transmembrane region" description="Helical" evidence="8">
    <location>
        <begin position="183"/>
        <end position="207"/>
    </location>
</feature>
<protein>
    <recommendedName>
        <fullName evidence="8">Probable membrane transporter protein</fullName>
    </recommendedName>
</protein>
<dbReference type="GO" id="GO:0005886">
    <property type="term" value="C:plasma membrane"/>
    <property type="evidence" value="ECO:0007669"/>
    <property type="project" value="UniProtKB-SubCell"/>
</dbReference>
<evidence type="ECO:0000256" key="5">
    <source>
        <dbReference type="ARBA" id="ARBA00022692"/>
    </source>
</evidence>
<proteinExistence type="inferred from homology"/>
<dbReference type="EMBL" id="QFWV02000004">
    <property type="protein sequence ID" value="RKF07170.1"/>
    <property type="molecule type" value="Genomic_DNA"/>
</dbReference>
<sequence length="261" mass="27015">MSPPRRAKADGPPALTLLPPGLEGLEAAFLIAASYFTSAMTAAFGIGGGVTLLALMGPVVPVAALIPVHGVVQLGSNAGRAWHMRRLAAPPILVPFLVGSLAGAFLGALLVVELPDTALKLILGLFVLAVTWLKLPALAFASPGVMAIGGLASTFATMFVGATGPLVNALFARSFADRGKLVANAALAMSFQHGLKVAAFGALGFAFWKWVPVIAAMIATGYLGTITGARILSVVPERVFRRVFKLLLTLLALDLIRRALL</sequence>
<evidence type="ECO:0000256" key="1">
    <source>
        <dbReference type="ARBA" id="ARBA00004651"/>
    </source>
</evidence>